<feature type="binding site" evidence="11">
    <location>
        <position position="473"/>
    </location>
    <ligand>
        <name>Zn(2+)</name>
        <dbReference type="ChEBI" id="CHEBI:29105"/>
    </ligand>
</feature>
<feature type="domain" description="C2H2-type" evidence="13">
    <location>
        <begin position="286"/>
        <end position="314"/>
    </location>
</feature>
<keyword evidence="4 10" id="KW-0863">Zinc-finger</keyword>
<feature type="domain" description="C2H2-type" evidence="13">
    <location>
        <begin position="780"/>
        <end position="808"/>
    </location>
</feature>
<organism evidence="15 16">
    <name type="scientific">Culex pipiens pipiens</name>
    <name type="common">Northern house mosquito</name>
    <dbReference type="NCBI Taxonomy" id="38569"/>
    <lineage>
        <taxon>Eukaryota</taxon>
        <taxon>Metazoa</taxon>
        <taxon>Ecdysozoa</taxon>
        <taxon>Arthropoda</taxon>
        <taxon>Hexapoda</taxon>
        <taxon>Insecta</taxon>
        <taxon>Pterygota</taxon>
        <taxon>Neoptera</taxon>
        <taxon>Endopterygota</taxon>
        <taxon>Diptera</taxon>
        <taxon>Nematocera</taxon>
        <taxon>Culicoidea</taxon>
        <taxon>Culicidae</taxon>
        <taxon>Culicinae</taxon>
        <taxon>Culicini</taxon>
        <taxon>Culex</taxon>
        <taxon>Culex</taxon>
    </lineage>
</organism>
<evidence type="ECO:0000256" key="9">
    <source>
        <dbReference type="ARBA" id="ARBA00023242"/>
    </source>
</evidence>
<accession>A0ABD1CRA3</accession>
<dbReference type="PROSITE" id="PS51915">
    <property type="entry name" value="ZAD"/>
    <property type="match status" value="2"/>
</dbReference>
<dbReference type="SUPFAM" id="SSF57667">
    <property type="entry name" value="beta-beta-alpha zinc fingers"/>
    <property type="match status" value="6"/>
</dbReference>
<feature type="domain" description="C2H2-type" evidence="13">
    <location>
        <begin position="230"/>
        <end position="257"/>
    </location>
</feature>
<dbReference type="Gene3D" id="3.30.160.60">
    <property type="entry name" value="Classic Zinc Finger"/>
    <property type="match status" value="8"/>
</dbReference>
<feature type="binding site" evidence="11">
    <location>
        <position position="16"/>
    </location>
    <ligand>
        <name>Zn(2+)</name>
        <dbReference type="ChEBI" id="CHEBI:29105"/>
    </ligand>
</feature>
<dbReference type="GO" id="GO:0003677">
    <property type="term" value="F:DNA binding"/>
    <property type="evidence" value="ECO:0007669"/>
    <property type="project" value="UniProtKB-KW"/>
</dbReference>
<dbReference type="GO" id="GO:0008270">
    <property type="term" value="F:zinc ion binding"/>
    <property type="evidence" value="ECO:0007669"/>
    <property type="project" value="UniProtKB-UniRule"/>
</dbReference>
<dbReference type="SUPFAM" id="SSF57716">
    <property type="entry name" value="Glucocorticoid receptor-like (DNA-binding domain)"/>
    <property type="match status" value="2"/>
</dbReference>
<dbReference type="Pfam" id="PF00096">
    <property type="entry name" value="zf-C2H2"/>
    <property type="match status" value="4"/>
</dbReference>
<feature type="domain" description="ZAD" evidence="14">
    <location>
        <begin position="471"/>
        <end position="549"/>
    </location>
</feature>
<feature type="domain" description="C2H2-type" evidence="13">
    <location>
        <begin position="345"/>
        <end position="372"/>
    </location>
</feature>
<dbReference type="EMBL" id="JBEHCU010009989">
    <property type="protein sequence ID" value="KAL1378952.1"/>
    <property type="molecule type" value="Genomic_DNA"/>
</dbReference>
<feature type="binding site" evidence="11">
    <location>
        <position position="65"/>
    </location>
    <ligand>
        <name>Zn(2+)</name>
        <dbReference type="ChEBI" id="CHEBI:29105"/>
    </ligand>
</feature>
<evidence type="ECO:0000256" key="12">
    <source>
        <dbReference type="SAM" id="MobiDB-lite"/>
    </source>
</evidence>
<evidence type="ECO:0000256" key="11">
    <source>
        <dbReference type="PROSITE-ProRule" id="PRU01263"/>
    </source>
</evidence>
<feature type="compositionally biased region" description="Basic residues" evidence="12">
    <location>
        <begin position="199"/>
        <end position="208"/>
    </location>
</feature>
<evidence type="ECO:0000256" key="2">
    <source>
        <dbReference type="ARBA" id="ARBA00022723"/>
    </source>
</evidence>
<keyword evidence="2 11" id="KW-0479">Metal-binding</keyword>
<feature type="domain" description="C2H2-type" evidence="13">
    <location>
        <begin position="724"/>
        <end position="751"/>
    </location>
</feature>
<dbReference type="PANTHER" id="PTHR16515:SF49">
    <property type="entry name" value="GASTRULA ZINC FINGER PROTEIN XLCGF49.1-LIKE-RELATED"/>
    <property type="match status" value="1"/>
</dbReference>
<feature type="compositionally biased region" description="Basic and acidic residues" evidence="12">
    <location>
        <begin position="169"/>
        <end position="198"/>
    </location>
</feature>
<evidence type="ECO:0000256" key="7">
    <source>
        <dbReference type="ARBA" id="ARBA00023125"/>
    </source>
</evidence>
<keyword evidence="6" id="KW-0805">Transcription regulation</keyword>
<sequence length="976" mass="113184">MSSEGDEQELELCRVCANPFESCTMFRLFDDDEEDAELADIFRLVSGIEDRDVDFKLPESCCQGCKQRLHEVADLRDLCQESDRKLRKIIDGSDAGTILKLEILQLSQSCWEDSGIVAGSDDEQNEMVHIEEESEELIPNETNTEYIDNENAEESNVLLNLEDEVMRIEPEYDNSEHETIIEKPKSKTKRKESESESKPKKRGRKPKHLVSEPNNDGLKKTTKRKLPKTYQCASCGRTFKSLHSLKEHETTHSPEKAWKCHICPKEFARRDYYKRHINMHETEGQFKCNECDKAYHADKLLQEHIRIKHVGDRPFKCKLCPNAAYARASSLYAHVKINHEKKQPFKCDICLRTFYSKNCLERHQNRHKGIKTSQCPHCAKRYESNNYLQQHIAQRHPERAHDLPQCQYCGAPYSADSHYRKHVAAKHPEHFEAFELWLKAKRKAMGPAWRSPCCRGRLSPPATMSSVEALLLCRVCANPADDSAMFRLFDDADGPLALAEIFLQVSGIAIQVGDSKLPKSCCQRCRDRLQEVEDLRSLCQESDQKLRKMIGITVKEEEDSEEQNGNDVDAIPKVEMLELDESYSQWDDTGNQLDSDDSRSESSDDEKPLKSRKAKRERSESRTKMEERDCFSEDDPDEDPDFMAKNSPKKVGRKRREEIISDEPKIPKKRGRKPKIRDPALEAIPKVYKKRGPKPKNRDPNADPEEEKERKKKEKKEKVQQESLCCIVCGKVYKSLFALREHETSHSNEKRFKCEICLMEFARRNNYKLHLKRHETEGQFKCNECDKSFYLEKLLTQHIQIRHRGERPFACKFCPKTYPRASSLFMHVRTIHEGIKKKTMKCDICMRQFVCKYGYERHMNSHKGIKLNQCPHCGNKYEFKAYVLQHIAEKHPETVPNLTRCQYCGVGYSSDGYYRKHIVKRHAEHLAEFDVWMKAKREALMFPGKQAIPVVDAVASAEPSPCQETAASFPEKTSIN</sequence>
<evidence type="ECO:0000256" key="8">
    <source>
        <dbReference type="ARBA" id="ARBA00023163"/>
    </source>
</evidence>
<feature type="domain" description="C2H2-type" evidence="13">
    <location>
        <begin position="809"/>
        <end position="837"/>
    </location>
</feature>
<feature type="compositionally biased region" description="Basic and acidic residues" evidence="12">
    <location>
        <begin position="617"/>
        <end position="631"/>
    </location>
</feature>
<evidence type="ECO:0000259" key="14">
    <source>
        <dbReference type="PROSITE" id="PS51915"/>
    </source>
</evidence>
<dbReference type="InterPro" id="IPR036236">
    <property type="entry name" value="Znf_C2H2_sf"/>
</dbReference>
<evidence type="ECO:0000256" key="3">
    <source>
        <dbReference type="ARBA" id="ARBA00022737"/>
    </source>
</evidence>
<dbReference type="PROSITE" id="PS00028">
    <property type="entry name" value="ZINC_FINGER_C2H2_1"/>
    <property type="match status" value="13"/>
</dbReference>
<dbReference type="InterPro" id="IPR012934">
    <property type="entry name" value="Znf_AD"/>
</dbReference>
<feature type="region of interest" description="Disordered" evidence="12">
    <location>
        <begin position="583"/>
        <end position="715"/>
    </location>
</feature>
<keyword evidence="8" id="KW-0804">Transcription</keyword>
<feature type="compositionally biased region" description="Basic and acidic residues" evidence="12">
    <location>
        <begin position="596"/>
        <end position="609"/>
    </location>
</feature>
<evidence type="ECO:0000313" key="16">
    <source>
        <dbReference type="Proteomes" id="UP001562425"/>
    </source>
</evidence>
<proteinExistence type="predicted"/>
<dbReference type="Pfam" id="PF07776">
    <property type="entry name" value="zf-AD"/>
    <property type="match status" value="2"/>
</dbReference>
<comment type="subcellular location">
    <subcellularLocation>
        <location evidence="1">Nucleus</location>
    </subcellularLocation>
</comment>
<feature type="domain" description="C2H2-type" evidence="13">
    <location>
        <begin position="840"/>
        <end position="867"/>
    </location>
</feature>
<feature type="binding site" evidence="11">
    <location>
        <position position="62"/>
    </location>
    <ligand>
        <name>Zn(2+)</name>
        <dbReference type="ChEBI" id="CHEBI:29105"/>
    </ligand>
</feature>
<evidence type="ECO:0000256" key="6">
    <source>
        <dbReference type="ARBA" id="ARBA00023015"/>
    </source>
</evidence>
<evidence type="ECO:0000256" key="5">
    <source>
        <dbReference type="ARBA" id="ARBA00022833"/>
    </source>
</evidence>
<dbReference type="Proteomes" id="UP001562425">
    <property type="component" value="Unassembled WGS sequence"/>
</dbReference>
<feature type="compositionally biased region" description="Acidic residues" evidence="12">
    <location>
        <begin position="632"/>
        <end position="641"/>
    </location>
</feature>
<keyword evidence="9" id="KW-0539">Nucleus</keyword>
<feature type="binding site" evidence="11">
    <location>
        <position position="522"/>
    </location>
    <ligand>
        <name>Zn(2+)</name>
        <dbReference type="ChEBI" id="CHEBI:29105"/>
    </ligand>
</feature>
<keyword evidence="5 11" id="KW-0862">Zinc</keyword>
<feature type="domain" description="C2H2-type" evidence="13">
    <location>
        <begin position="752"/>
        <end position="779"/>
    </location>
</feature>
<dbReference type="InterPro" id="IPR050331">
    <property type="entry name" value="Zinc_finger"/>
</dbReference>
<feature type="binding site" evidence="11">
    <location>
        <position position="525"/>
    </location>
    <ligand>
        <name>Zn(2+)</name>
        <dbReference type="ChEBI" id="CHEBI:29105"/>
    </ligand>
</feature>
<dbReference type="SMART" id="SM00868">
    <property type="entry name" value="zf-AD"/>
    <property type="match status" value="2"/>
</dbReference>
<feature type="binding site" evidence="11">
    <location>
        <position position="13"/>
    </location>
    <ligand>
        <name>Zn(2+)</name>
        <dbReference type="ChEBI" id="CHEBI:29105"/>
    </ligand>
</feature>
<dbReference type="PANTHER" id="PTHR16515">
    <property type="entry name" value="PR DOMAIN ZINC FINGER PROTEIN"/>
    <property type="match status" value="1"/>
</dbReference>
<dbReference type="Pfam" id="PF12874">
    <property type="entry name" value="zf-met"/>
    <property type="match status" value="1"/>
</dbReference>
<feature type="compositionally biased region" description="Polar residues" evidence="12">
    <location>
        <begin position="583"/>
        <end position="593"/>
    </location>
</feature>
<evidence type="ECO:0000256" key="10">
    <source>
        <dbReference type="PROSITE-ProRule" id="PRU00042"/>
    </source>
</evidence>
<feature type="compositionally biased region" description="Basic and acidic residues" evidence="12">
    <location>
        <begin position="655"/>
        <end position="666"/>
    </location>
</feature>
<keyword evidence="3" id="KW-0677">Repeat</keyword>
<dbReference type="GO" id="GO:0005634">
    <property type="term" value="C:nucleus"/>
    <property type="evidence" value="ECO:0007669"/>
    <property type="project" value="UniProtKB-SubCell"/>
</dbReference>
<feature type="binding site" evidence="11">
    <location>
        <position position="476"/>
    </location>
    <ligand>
        <name>Zn(2+)</name>
        <dbReference type="ChEBI" id="CHEBI:29105"/>
    </ligand>
</feature>
<dbReference type="Gene3D" id="3.40.1800.20">
    <property type="match status" value="1"/>
</dbReference>
<name>A0ABD1CRA3_CULPP</name>
<evidence type="ECO:0000256" key="4">
    <source>
        <dbReference type="ARBA" id="ARBA00022771"/>
    </source>
</evidence>
<evidence type="ECO:0000259" key="13">
    <source>
        <dbReference type="PROSITE" id="PS50157"/>
    </source>
</evidence>
<dbReference type="AlphaFoldDB" id="A0ABD1CRA3"/>
<dbReference type="SMART" id="SM00355">
    <property type="entry name" value="ZnF_C2H2"/>
    <property type="match status" value="14"/>
</dbReference>
<gene>
    <name evidence="15" type="ORF">pipiens_003877</name>
</gene>
<comment type="caution">
    <text evidence="15">The sequence shown here is derived from an EMBL/GenBank/DDBJ whole genome shotgun (WGS) entry which is preliminary data.</text>
</comment>
<feature type="domain" description="ZAD" evidence="14">
    <location>
        <begin position="11"/>
        <end position="89"/>
    </location>
</feature>
<evidence type="ECO:0000313" key="15">
    <source>
        <dbReference type="EMBL" id="KAL1378952.1"/>
    </source>
</evidence>
<reference evidence="15 16" key="1">
    <citation type="submission" date="2024-05" db="EMBL/GenBank/DDBJ databases">
        <title>Culex pipiens pipiens assembly and annotation.</title>
        <authorList>
            <person name="Alout H."/>
            <person name="Durand T."/>
        </authorList>
    </citation>
    <scope>NUCLEOTIDE SEQUENCE [LARGE SCALE GENOMIC DNA]</scope>
    <source>
        <strain evidence="15">HA-2024</strain>
        <tissue evidence="15">Whole body</tissue>
    </source>
</reference>
<feature type="region of interest" description="Disordered" evidence="12">
    <location>
        <begin position="169"/>
        <end position="224"/>
    </location>
</feature>
<evidence type="ECO:0000256" key="1">
    <source>
        <dbReference type="ARBA" id="ARBA00004123"/>
    </source>
</evidence>
<keyword evidence="7" id="KW-0238">DNA-binding</keyword>
<keyword evidence="16" id="KW-1185">Reference proteome</keyword>
<dbReference type="PROSITE" id="PS50157">
    <property type="entry name" value="ZINC_FINGER_C2H2_2"/>
    <property type="match status" value="9"/>
</dbReference>
<protein>
    <submittedName>
        <fullName evidence="15">Uncharacterized protein</fullName>
    </submittedName>
</protein>
<feature type="domain" description="C2H2-type" evidence="13">
    <location>
        <begin position="258"/>
        <end position="285"/>
    </location>
</feature>
<dbReference type="InterPro" id="IPR013087">
    <property type="entry name" value="Znf_C2H2_type"/>
</dbReference>